<evidence type="ECO:0000259" key="2">
    <source>
        <dbReference type="Pfam" id="PF25316"/>
    </source>
</evidence>
<dbReference type="PANTHER" id="PTHR15137">
    <property type="entry name" value="TRANSCRIPTION INITIATION FACTOR TFIID"/>
    <property type="match status" value="1"/>
</dbReference>
<feature type="region of interest" description="Disordered" evidence="1">
    <location>
        <begin position="907"/>
        <end position="944"/>
    </location>
</feature>
<dbReference type="AlphaFoldDB" id="A0AAD9MLS2"/>
<evidence type="ECO:0000256" key="1">
    <source>
        <dbReference type="SAM" id="MobiDB-lite"/>
    </source>
</evidence>
<keyword evidence="5" id="KW-1185">Reference proteome</keyword>
<evidence type="ECO:0000313" key="5">
    <source>
        <dbReference type="Proteomes" id="UP001255856"/>
    </source>
</evidence>
<name>A0AAD9MLS2_PROWI</name>
<dbReference type="GO" id="GO:0006367">
    <property type="term" value="P:transcription initiation at RNA polymerase II promoter"/>
    <property type="evidence" value="ECO:0007669"/>
    <property type="project" value="TreeGrafter"/>
</dbReference>
<evidence type="ECO:0000259" key="3">
    <source>
        <dbReference type="Pfam" id="PF25577"/>
    </source>
</evidence>
<comment type="caution">
    <text evidence="4">The sequence shown here is derived from an EMBL/GenBank/DDBJ whole genome shotgun (WGS) entry which is preliminary data.</text>
</comment>
<dbReference type="PANTHER" id="PTHR15137:SF9">
    <property type="entry name" value="TRANSCRIPTION INITIATION FACTOR TFIID SUBUNIT 2"/>
    <property type="match status" value="1"/>
</dbReference>
<gene>
    <name evidence="4" type="ORF">QBZ16_002541</name>
</gene>
<sequence>MVTASRDAEFRVVNQTVPVEAVPVGPGIPPSDEELSIEHVTAQCVEALAQDLRGDVVSVPPPREASCQTLAVKFAVDAEGGMYEQEGSWVLCARQTWLKREQRHVFEYELASAAEAAFVVGDLARRVCRPGAKGVPSVAVHGPSDAAPEDLERTAGHLSLVFKFFGQRLAGPLPLVSYSQVFAPPGLLPEPRSAPGWAAHAQPALVRQTSLHAELHSRLELLQAAARQVFGAAIRPATAQDAWLVHGLAGWLADQFVGQYLGQNELHYRRWRAAAVVCAADDGGLPPLAVEGAVQATPAQLAASVAPVADVMRLKATVVVRMLERRAGEDVFRKAVQTVYAAACGASGGVGPEGDTPVGPAPRTLDAPAFVTELGRLAGFRKDVAAFMARWVWGSGAPRISAGYIYHAGAQRRSVLELALRQEGCPEAAEAAAAAARAAESAGAAAGILRVSVQESEALVEHLVHLGSEPWKLAELKVNPDVKRVPGRRGPKRQKVADEAAKEENPLSPFAAALEAEEDPVHPVQYVRIDPTGEWLCYVRLEQPLRCWIAQLAHSRDVVAQAEAVAALAGHPAPAAVAALVRCATDETVYHRVRADAARALATRVGLSGATEGVTALLTFYKQRFWSTQVDAPAPFLPPALTDLLMGEASITALGMATDEDGTTPIDVLLFLPAALEQFREGRDTPDASSILAALCTAVGHMRHELFRDAALVLLERFLMRELVCPSAGTEVGRAVVGALAALGAGQAPAGPGDEYWERARAHLLDLATHARVAPTLRDAAAAAVVALEVAGAGPAAAVSALLRRLAQPGPWPRGAARAALAAALASAWSAVEGDAGALASLAAAVRAAARAQSDCWTRHALWLLARRCLGAGPAVLDEKLDAASAETEQAAAPQRITLRLPSSLPEASDMLTEPDPMDEPGQAIDTASEPQGSEAAPPPPAVGSFKLVLKM</sequence>
<dbReference type="InterPro" id="IPR037813">
    <property type="entry name" value="TAF2"/>
</dbReference>
<dbReference type="Gene3D" id="1.10.390.10">
    <property type="entry name" value="Neutral Protease Domain 2"/>
    <property type="match status" value="1"/>
</dbReference>
<evidence type="ECO:0000313" key="4">
    <source>
        <dbReference type="EMBL" id="KAK2080145.1"/>
    </source>
</evidence>
<dbReference type="InterPro" id="IPR057345">
    <property type="entry name" value="Ig-like_TAF2"/>
</dbReference>
<feature type="domain" description="Transcription initiation factor TFIID subunit 2 TPR repeats" evidence="3">
    <location>
        <begin position="548"/>
        <end position="629"/>
    </location>
</feature>
<protein>
    <recommendedName>
        <fullName evidence="6">Transcription initiation factor TFIID subunit 2</fullName>
    </recommendedName>
</protein>
<dbReference type="Pfam" id="PF25577">
    <property type="entry name" value="TPR_TAF2_C"/>
    <property type="match status" value="1"/>
</dbReference>
<dbReference type="GO" id="GO:0016251">
    <property type="term" value="F:RNA polymerase II general transcription initiation factor activity"/>
    <property type="evidence" value="ECO:0007669"/>
    <property type="project" value="TreeGrafter"/>
</dbReference>
<dbReference type="GO" id="GO:0005669">
    <property type="term" value="C:transcription factor TFIID complex"/>
    <property type="evidence" value="ECO:0007669"/>
    <property type="project" value="InterPro"/>
</dbReference>
<reference evidence="4" key="1">
    <citation type="submission" date="2021-01" db="EMBL/GenBank/DDBJ databases">
        <authorList>
            <person name="Eckstrom K.M.E."/>
        </authorList>
    </citation>
    <scope>NUCLEOTIDE SEQUENCE</scope>
    <source>
        <strain evidence="4">UVCC 0001</strain>
    </source>
</reference>
<dbReference type="GO" id="GO:0003682">
    <property type="term" value="F:chromatin binding"/>
    <property type="evidence" value="ECO:0007669"/>
    <property type="project" value="TreeGrafter"/>
</dbReference>
<organism evidence="4 5">
    <name type="scientific">Prototheca wickerhamii</name>
    <dbReference type="NCBI Taxonomy" id="3111"/>
    <lineage>
        <taxon>Eukaryota</taxon>
        <taxon>Viridiplantae</taxon>
        <taxon>Chlorophyta</taxon>
        <taxon>core chlorophytes</taxon>
        <taxon>Trebouxiophyceae</taxon>
        <taxon>Chlorellales</taxon>
        <taxon>Chlorellaceae</taxon>
        <taxon>Prototheca</taxon>
    </lineage>
</organism>
<accession>A0AAD9MLS2</accession>
<feature type="domain" description="Transcription initiation factor TFIID subunit 2 Ig-like" evidence="2">
    <location>
        <begin position="395"/>
        <end position="544"/>
    </location>
</feature>
<dbReference type="Pfam" id="PF25316">
    <property type="entry name" value="TAF2_3rd"/>
    <property type="match status" value="1"/>
</dbReference>
<dbReference type="InterPro" id="IPR027268">
    <property type="entry name" value="Peptidase_M4/M1_CTD_sf"/>
</dbReference>
<dbReference type="SUPFAM" id="SSF55486">
    <property type="entry name" value="Metalloproteases ('zincins'), catalytic domain"/>
    <property type="match status" value="1"/>
</dbReference>
<evidence type="ECO:0008006" key="6">
    <source>
        <dbReference type="Google" id="ProtNLM"/>
    </source>
</evidence>
<dbReference type="GO" id="GO:0000976">
    <property type="term" value="F:transcription cis-regulatory region binding"/>
    <property type="evidence" value="ECO:0007669"/>
    <property type="project" value="TreeGrafter"/>
</dbReference>
<dbReference type="InterPro" id="IPR057991">
    <property type="entry name" value="TPR_TAF2_C"/>
</dbReference>
<proteinExistence type="predicted"/>
<dbReference type="Proteomes" id="UP001255856">
    <property type="component" value="Unassembled WGS sequence"/>
</dbReference>
<dbReference type="EMBL" id="JASFZW010000002">
    <property type="protein sequence ID" value="KAK2080145.1"/>
    <property type="molecule type" value="Genomic_DNA"/>
</dbReference>